<evidence type="ECO:0000256" key="4">
    <source>
        <dbReference type="ARBA" id="ARBA00022807"/>
    </source>
</evidence>
<dbReference type="Pfam" id="PF06162">
    <property type="entry name" value="PgaPase_1"/>
    <property type="match status" value="1"/>
</dbReference>
<keyword evidence="3" id="KW-0378">Hydrolase</keyword>
<dbReference type="InterPro" id="IPR036440">
    <property type="entry name" value="Peptidase_C15-like_sf"/>
</dbReference>
<evidence type="ECO:0000256" key="3">
    <source>
        <dbReference type="ARBA" id="ARBA00022801"/>
    </source>
</evidence>
<reference evidence="6" key="1">
    <citation type="submission" date="2016-11" db="UniProtKB">
        <authorList>
            <consortium name="WormBaseParasite"/>
        </authorList>
    </citation>
    <scope>IDENTIFICATION</scope>
</reference>
<evidence type="ECO:0000313" key="6">
    <source>
        <dbReference type="WBParaSite" id="Csp11.Scaffold629.g15195.t1"/>
    </source>
</evidence>
<dbReference type="InterPro" id="IPR016125">
    <property type="entry name" value="Peptidase_C15-like"/>
</dbReference>
<dbReference type="AlphaFoldDB" id="A0A1I7U5Z2"/>
<keyword evidence="4" id="KW-0788">Thiol protease</keyword>
<dbReference type="Gene3D" id="3.40.630.20">
    <property type="entry name" value="Peptidase C15, pyroglutamyl peptidase I-like"/>
    <property type="match status" value="1"/>
</dbReference>
<organism evidence="5 6">
    <name type="scientific">Caenorhabditis tropicalis</name>
    <dbReference type="NCBI Taxonomy" id="1561998"/>
    <lineage>
        <taxon>Eukaryota</taxon>
        <taxon>Metazoa</taxon>
        <taxon>Ecdysozoa</taxon>
        <taxon>Nematoda</taxon>
        <taxon>Chromadorea</taxon>
        <taxon>Rhabditida</taxon>
        <taxon>Rhabditina</taxon>
        <taxon>Rhabditomorpha</taxon>
        <taxon>Rhabditoidea</taxon>
        <taxon>Rhabditidae</taxon>
        <taxon>Peloderinae</taxon>
        <taxon>Caenorhabditis</taxon>
    </lineage>
</organism>
<dbReference type="SUPFAM" id="SSF53182">
    <property type="entry name" value="Pyrrolidone carboxyl peptidase (pyroglutamate aminopeptidase)"/>
    <property type="match status" value="1"/>
</dbReference>
<protein>
    <submittedName>
        <fullName evidence="6">XRN2-binding (XTBD) domain-containing protein</fullName>
    </submittedName>
</protein>
<dbReference type="Proteomes" id="UP000095282">
    <property type="component" value="Unplaced"/>
</dbReference>
<dbReference type="GO" id="GO:0006508">
    <property type="term" value="P:proteolysis"/>
    <property type="evidence" value="ECO:0007669"/>
    <property type="project" value="UniProtKB-KW"/>
</dbReference>
<accession>A0A1I7U5Z2</accession>
<comment type="similarity">
    <text evidence="1">Belongs to the peptidase C15 family.</text>
</comment>
<dbReference type="PANTHER" id="PTHR23402">
    <property type="entry name" value="PROTEASE FAMILY C15 PYROGLUTAMYL-PEPTIDASE I-RELATED"/>
    <property type="match status" value="1"/>
</dbReference>
<keyword evidence="2" id="KW-0645">Protease</keyword>
<name>A0A1I7U5Z2_9PELO</name>
<dbReference type="PANTHER" id="PTHR23402:SF12">
    <property type="entry name" value="ABC TRANSPORTER-RELATED"/>
    <property type="match status" value="1"/>
</dbReference>
<proteinExistence type="inferred from homology"/>
<dbReference type="GO" id="GO:0008234">
    <property type="term" value="F:cysteine-type peptidase activity"/>
    <property type="evidence" value="ECO:0007669"/>
    <property type="project" value="UniProtKB-KW"/>
</dbReference>
<dbReference type="WBParaSite" id="Csp11.Scaffold629.g15195.t1">
    <property type="protein sequence ID" value="Csp11.Scaffold629.g15195.t1"/>
    <property type="gene ID" value="Csp11.Scaffold629.g15195"/>
</dbReference>
<keyword evidence="5" id="KW-1185">Reference proteome</keyword>
<dbReference type="InterPro" id="IPR010381">
    <property type="entry name" value="PgaPase_1"/>
</dbReference>
<sequence length="127" mass="14553">MSYQEVSQKIPELWKQQFRNFAIHFAPHSVKNRIYIEQRAFSDGYCREDVRGFVPEGNEAPSERREPVMESKQNCDELAKKVNEKLGLDGEKYGGLMVEKSEDPGRGECTKEVVLDVVRGIIQMVSS</sequence>
<evidence type="ECO:0000313" key="5">
    <source>
        <dbReference type="Proteomes" id="UP000095282"/>
    </source>
</evidence>
<dbReference type="eggNOG" id="KOG4755">
    <property type="taxonomic scope" value="Eukaryota"/>
</dbReference>
<evidence type="ECO:0000256" key="2">
    <source>
        <dbReference type="ARBA" id="ARBA00022670"/>
    </source>
</evidence>
<evidence type="ECO:0000256" key="1">
    <source>
        <dbReference type="ARBA" id="ARBA00006641"/>
    </source>
</evidence>